<dbReference type="Gene3D" id="2.40.30.170">
    <property type="match status" value="1"/>
</dbReference>
<dbReference type="Gene3D" id="1.10.287.470">
    <property type="entry name" value="Helix hairpin bin"/>
    <property type="match status" value="1"/>
</dbReference>
<proteinExistence type="inferred from homology"/>
<dbReference type="Pfam" id="PF25917">
    <property type="entry name" value="BSH_RND"/>
    <property type="match status" value="1"/>
</dbReference>
<dbReference type="InterPro" id="IPR006143">
    <property type="entry name" value="RND_pump_MFP"/>
</dbReference>
<evidence type="ECO:0000259" key="4">
    <source>
        <dbReference type="Pfam" id="PF25917"/>
    </source>
</evidence>
<dbReference type="Proteomes" id="UP001163328">
    <property type="component" value="Chromosome"/>
</dbReference>
<dbReference type="RefSeq" id="WP_264434355.1">
    <property type="nucleotide sequence ID" value="NZ_CP081495.1"/>
</dbReference>
<dbReference type="NCBIfam" id="TIGR01730">
    <property type="entry name" value="RND_mfp"/>
    <property type="match status" value="1"/>
</dbReference>
<evidence type="ECO:0000313" key="6">
    <source>
        <dbReference type="Proteomes" id="UP001163328"/>
    </source>
</evidence>
<name>A0ABY6M007_9FLAO</name>
<reference evidence="5" key="1">
    <citation type="submission" date="2021-08" db="EMBL/GenBank/DDBJ databases">
        <title>Flavobacterium sp. strain CC-SYL302.</title>
        <authorList>
            <person name="Lin S.-Y."/>
            <person name="Lee T.-H."/>
            <person name="Young C.-C."/>
        </authorList>
    </citation>
    <scope>NUCLEOTIDE SEQUENCE</scope>
    <source>
        <strain evidence="5">CC-SYL302</strain>
    </source>
</reference>
<feature type="domain" description="Multidrug resistance protein MdtA-like barrel-sandwich hybrid" evidence="4">
    <location>
        <begin position="77"/>
        <end position="221"/>
    </location>
</feature>
<organism evidence="5 6">
    <name type="scientific">Flavobacterium agricola</name>
    <dbReference type="NCBI Taxonomy" id="2870839"/>
    <lineage>
        <taxon>Bacteria</taxon>
        <taxon>Pseudomonadati</taxon>
        <taxon>Bacteroidota</taxon>
        <taxon>Flavobacteriia</taxon>
        <taxon>Flavobacteriales</taxon>
        <taxon>Flavobacteriaceae</taxon>
        <taxon>Flavobacterium</taxon>
    </lineage>
</organism>
<sequence length="376" mass="42349">MKTYLYLSIFSAFALVACNKQAEVKTEVETEQTHDEVVRFTPEQLKQVEIVTTSLQEKELSKTITVNGITKLKPENEMEVSSLIDGQFKNSKLLEGMLVTKGQVVAQLDNLEILDWQEQYLVAKAKHQVAKADYERQAELNKTQSASNKVLQQAKFEYKQQAILIQTLGSKLQALGINIQTLNENNIQRSLPIRAPFTGYIDQVMVTNGTYITSNTPLFKIINAKDLLLQLKVYEADLPFLKVDQSIFASTNNNKTEREGKIAFINTQLTPEGYGEIICTVQNQTDLTPGMYVTAKIELAKHKTYAVPTDAIISFADRDYVFVQENETTFKPVEVQIGVIENGFTAIQNAADLLDKQIVYKNAYAILMQGKNLDEE</sequence>
<gene>
    <name evidence="5" type="ORF">K5I29_02890</name>
</gene>
<dbReference type="Gene3D" id="2.40.420.20">
    <property type="match status" value="1"/>
</dbReference>
<dbReference type="InterPro" id="IPR051909">
    <property type="entry name" value="MFP_Cation_Efflux"/>
</dbReference>
<accession>A0ABY6M007</accession>
<dbReference type="SUPFAM" id="SSF111369">
    <property type="entry name" value="HlyD-like secretion proteins"/>
    <property type="match status" value="1"/>
</dbReference>
<evidence type="ECO:0000256" key="1">
    <source>
        <dbReference type="ARBA" id="ARBA00009477"/>
    </source>
</evidence>
<feature type="signal peptide" evidence="3">
    <location>
        <begin position="1"/>
        <end position="22"/>
    </location>
</feature>
<dbReference type="PANTHER" id="PTHR30097:SF4">
    <property type="entry name" value="SLR6042 PROTEIN"/>
    <property type="match status" value="1"/>
</dbReference>
<dbReference type="EMBL" id="CP081495">
    <property type="protein sequence ID" value="UYW01880.1"/>
    <property type="molecule type" value="Genomic_DNA"/>
</dbReference>
<dbReference type="PANTHER" id="PTHR30097">
    <property type="entry name" value="CATION EFFLUX SYSTEM PROTEIN CUSB"/>
    <property type="match status" value="1"/>
</dbReference>
<evidence type="ECO:0000256" key="3">
    <source>
        <dbReference type="SAM" id="SignalP"/>
    </source>
</evidence>
<dbReference type="PROSITE" id="PS51257">
    <property type="entry name" value="PROKAR_LIPOPROTEIN"/>
    <property type="match status" value="1"/>
</dbReference>
<dbReference type="InterPro" id="IPR058625">
    <property type="entry name" value="MdtA-like_BSH"/>
</dbReference>
<feature type="chain" id="PRO_5047548520" evidence="3">
    <location>
        <begin position="23"/>
        <end position="376"/>
    </location>
</feature>
<evidence type="ECO:0000313" key="5">
    <source>
        <dbReference type="EMBL" id="UYW01880.1"/>
    </source>
</evidence>
<dbReference type="Gene3D" id="2.40.50.100">
    <property type="match status" value="1"/>
</dbReference>
<comment type="similarity">
    <text evidence="1">Belongs to the membrane fusion protein (MFP) (TC 8.A.1) family.</text>
</comment>
<keyword evidence="2" id="KW-0813">Transport</keyword>
<keyword evidence="6" id="KW-1185">Reference proteome</keyword>
<evidence type="ECO:0000256" key="2">
    <source>
        <dbReference type="ARBA" id="ARBA00022448"/>
    </source>
</evidence>
<keyword evidence="3" id="KW-0732">Signal</keyword>
<protein>
    <submittedName>
        <fullName evidence="5">Efflux RND transporter periplasmic adaptor subunit</fullName>
    </submittedName>
</protein>